<comment type="similarity">
    <text evidence="1">Belongs to the DnaB/DnaD family.</text>
</comment>
<evidence type="ECO:0000256" key="1">
    <source>
        <dbReference type="ARBA" id="ARBA00093462"/>
    </source>
</evidence>
<proteinExistence type="inferred from homology"/>
<dbReference type="InterPro" id="IPR006343">
    <property type="entry name" value="DnaB/C_C"/>
</dbReference>
<dbReference type="InterPro" id="IPR053162">
    <property type="entry name" value="DnaD"/>
</dbReference>
<feature type="domain" description="DnaB/C C-terminal" evidence="2">
    <location>
        <begin position="145"/>
        <end position="219"/>
    </location>
</feature>
<dbReference type="PANTHER" id="PTHR37293">
    <property type="entry name" value="PHAGE REPLICATION PROTEIN-RELATED"/>
    <property type="match status" value="1"/>
</dbReference>
<dbReference type="NCBIfam" id="TIGR01446">
    <property type="entry name" value="DnaD_dom"/>
    <property type="match status" value="1"/>
</dbReference>
<dbReference type="InterPro" id="IPR034829">
    <property type="entry name" value="DnaD-like_sf"/>
</dbReference>
<dbReference type="PANTHER" id="PTHR37293:SF6">
    <property type="entry name" value="DNA REPLICATION PROTEIN DNAD"/>
    <property type="match status" value="1"/>
</dbReference>
<dbReference type="Gene3D" id="1.10.10.630">
    <property type="entry name" value="DnaD domain-like"/>
    <property type="match status" value="1"/>
</dbReference>
<sequence>MNYEQQLNAFYDQLETKPLSPAGIAVWHALMQVYKKAGWKNPFTVAVTVVTLKAGITERHFFLVRKELVEKGYLTYESRKGRQAAIYCLTPLTEPHSHKTAVNRYYNADKATVNSTYNSTDNRSLLVKELNKEINKDINKHNNPFRFYEENGFGMLSPFISESINAWIIDHTFREPEAVIIEAMKISLMQNVRTWSYVMKILQDWSSKGIQTLADVKAEQERRKQKVAAYHMKKKGEQAHENAKRASTTDYSSYDFGF</sequence>
<name>A0AB39BX56_9BACI</name>
<dbReference type="Pfam" id="PF07261">
    <property type="entry name" value="DnaB_2"/>
    <property type="match status" value="1"/>
</dbReference>
<accession>A0AB39BX56</accession>
<gene>
    <name evidence="3" type="ORF">AB3N04_06235</name>
</gene>
<evidence type="ECO:0000313" key="3">
    <source>
        <dbReference type="EMBL" id="XDI37910.1"/>
    </source>
</evidence>
<dbReference type="RefSeq" id="WP_368505237.1">
    <property type="nucleotide sequence ID" value="NZ_CP162551.1"/>
</dbReference>
<dbReference type="SUPFAM" id="SSF158499">
    <property type="entry name" value="DnaD domain-like"/>
    <property type="match status" value="1"/>
</dbReference>
<organism evidence="3">
    <name type="scientific">Alkalihalophilus sp. As8PL</name>
    <dbReference type="NCBI Taxonomy" id="3237103"/>
    <lineage>
        <taxon>Bacteria</taxon>
        <taxon>Bacillati</taxon>
        <taxon>Bacillota</taxon>
        <taxon>Bacilli</taxon>
        <taxon>Bacillales</taxon>
        <taxon>Bacillaceae</taxon>
        <taxon>Alkalihalophilus</taxon>
    </lineage>
</organism>
<protein>
    <submittedName>
        <fullName evidence="3">DnaD domain-containing protein</fullName>
    </submittedName>
</protein>
<reference evidence="3" key="1">
    <citation type="submission" date="2024-07" db="EMBL/GenBank/DDBJ databases">
        <title>Identification and characteristics of an arsenic-resistant bacterial isolate, which belongs to a novel species.</title>
        <authorList>
            <person name="Juszczyk A."/>
            <person name="Kowalczyk A."/>
            <person name="Was K."/>
            <person name="Kosowicz W."/>
            <person name="Budzyn A."/>
            <person name="Latowski D."/>
        </authorList>
    </citation>
    <scope>NUCLEOTIDE SEQUENCE</scope>
    <source>
        <strain evidence="3">As8PL</strain>
    </source>
</reference>
<dbReference type="EMBL" id="CP162551">
    <property type="protein sequence ID" value="XDI37910.1"/>
    <property type="molecule type" value="Genomic_DNA"/>
</dbReference>
<evidence type="ECO:0000259" key="2">
    <source>
        <dbReference type="Pfam" id="PF07261"/>
    </source>
</evidence>
<dbReference type="AlphaFoldDB" id="A0AB39BX56"/>